<keyword evidence="3" id="KW-1133">Transmembrane helix</keyword>
<dbReference type="PANTHER" id="PTHR45138:SF9">
    <property type="entry name" value="DIGUANYLATE CYCLASE DGCM-RELATED"/>
    <property type="match status" value="1"/>
</dbReference>
<accession>A0ABM8ZN97</accession>
<organism evidence="5 6">
    <name type="scientific">Vibrio hippocampi</name>
    <dbReference type="NCBI Taxonomy" id="654686"/>
    <lineage>
        <taxon>Bacteria</taxon>
        <taxon>Pseudomonadati</taxon>
        <taxon>Pseudomonadota</taxon>
        <taxon>Gammaproteobacteria</taxon>
        <taxon>Vibrionales</taxon>
        <taxon>Vibrionaceae</taxon>
        <taxon>Vibrio</taxon>
    </lineage>
</organism>
<dbReference type="CDD" id="cd01949">
    <property type="entry name" value="GGDEF"/>
    <property type="match status" value="1"/>
</dbReference>
<reference evidence="5" key="1">
    <citation type="submission" date="2021-12" db="EMBL/GenBank/DDBJ databases">
        <authorList>
            <person name="Rodrigo-Torres L."/>
            <person name="Arahal R. D."/>
            <person name="Lucena T."/>
        </authorList>
    </citation>
    <scope>NUCLEOTIDE SEQUENCE</scope>
    <source>
        <strain evidence="5">CECT 8226</strain>
    </source>
</reference>
<gene>
    <name evidence="5" type="ORF">VHP8226_03677</name>
</gene>
<dbReference type="InterPro" id="IPR000160">
    <property type="entry name" value="GGDEF_dom"/>
</dbReference>
<dbReference type="InterPro" id="IPR029787">
    <property type="entry name" value="Nucleotide_cyclase"/>
</dbReference>
<sequence length="425" mass="48028">MLHPLPNQAFRKDKKFNKFALALTMISFVLIVWQELGMNLQYRIPQAAFSKTIALNDDVNGGLSRSKLKTSNGNSSLTCETVQSDTFSFCSVLIPVNERLGQGVDLSRYDQLSITLSYQEKEQLRDTILIYLLNDEGLPKSRNTFESMRANQAAIIPNLGNKSSYQLPLSQFSVPSWWMYHHPELKQHSATFDNVKYIQIATGDSFIAKNVTIEIEDIAFSGKWISKLDLYRFIVIVWLSSAILYGITIAHRHIRTLTQSAQRLHSEKQNYLKLAQYDHLTKALNRRGLDHLCRNLGSGCSVILFDVDNFKSVNDQYGHDEGDRILVEIVEYTSTNIEKNCHLARWGGEEFIVICEQTTGTQAYAIAERLRGLIEQKIHLIDGQSLTCTFGIAEVVQSQDQAIKQADVALLQGKNSGKNCVILSQ</sequence>
<keyword evidence="3" id="KW-0812">Transmembrane</keyword>
<evidence type="ECO:0000259" key="4">
    <source>
        <dbReference type="PROSITE" id="PS50887"/>
    </source>
</evidence>
<evidence type="ECO:0000256" key="1">
    <source>
        <dbReference type="ARBA" id="ARBA00012528"/>
    </source>
</evidence>
<proteinExistence type="predicted"/>
<dbReference type="EC" id="2.7.7.65" evidence="1"/>
<dbReference type="Pfam" id="PF00990">
    <property type="entry name" value="GGDEF"/>
    <property type="match status" value="1"/>
</dbReference>
<evidence type="ECO:0000256" key="2">
    <source>
        <dbReference type="ARBA" id="ARBA00034247"/>
    </source>
</evidence>
<feature type="transmembrane region" description="Helical" evidence="3">
    <location>
        <begin position="16"/>
        <end position="33"/>
    </location>
</feature>
<dbReference type="EMBL" id="CAKLCM010000003">
    <property type="protein sequence ID" value="CAH0529940.1"/>
    <property type="molecule type" value="Genomic_DNA"/>
</dbReference>
<dbReference type="Proteomes" id="UP000838160">
    <property type="component" value="Unassembled WGS sequence"/>
</dbReference>
<evidence type="ECO:0000313" key="6">
    <source>
        <dbReference type="Proteomes" id="UP000838160"/>
    </source>
</evidence>
<feature type="transmembrane region" description="Helical" evidence="3">
    <location>
        <begin position="230"/>
        <end position="250"/>
    </location>
</feature>
<comment type="catalytic activity">
    <reaction evidence="2">
        <text>2 GTP = 3',3'-c-di-GMP + 2 diphosphate</text>
        <dbReference type="Rhea" id="RHEA:24898"/>
        <dbReference type="ChEBI" id="CHEBI:33019"/>
        <dbReference type="ChEBI" id="CHEBI:37565"/>
        <dbReference type="ChEBI" id="CHEBI:58805"/>
        <dbReference type="EC" id="2.7.7.65"/>
    </reaction>
</comment>
<dbReference type="InterPro" id="IPR050469">
    <property type="entry name" value="Diguanylate_Cyclase"/>
</dbReference>
<evidence type="ECO:0000313" key="5">
    <source>
        <dbReference type="EMBL" id="CAH0529940.1"/>
    </source>
</evidence>
<keyword evidence="3" id="KW-0472">Membrane</keyword>
<protein>
    <recommendedName>
        <fullName evidence="1">diguanylate cyclase</fullName>
        <ecNumber evidence="1">2.7.7.65</ecNumber>
    </recommendedName>
</protein>
<dbReference type="SUPFAM" id="SSF55073">
    <property type="entry name" value="Nucleotide cyclase"/>
    <property type="match status" value="1"/>
</dbReference>
<keyword evidence="6" id="KW-1185">Reference proteome</keyword>
<name>A0ABM8ZN97_9VIBR</name>
<feature type="domain" description="GGDEF" evidence="4">
    <location>
        <begin position="298"/>
        <end position="425"/>
    </location>
</feature>
<dbReference type="PANTHER" id="PTHR45138">
    <property type="entry name" value="REGULATORY COMPONENTS OF SENSORY TRANSDUCTION SYSTEM"/>
    <property type="match status" value="1"/>
</dbReference>
<dbReference type="PROSITE" id="PS50887">
    <property type="entry name" value="GGDEF"/>
    <property type="match status" value="1"/>
</dbReference>
<dbReference type="RefSeq" id="WP_237486474.1">
    <property type="nucleotide sequence ID" value="NZ_CAKLCM010000003.1"/>
</dbReference>
<comment type="caution">
    <text evidence="5">The sequence shown here is derived from an EMBL/GenBank/DDBJ whole genome shotgun (WGS) entry which is preliminary data.</text>
</comment>
<dbReference type="SMART" id="SM00267">
    <property type="entry name" value="GGDEF"/>
    <property type="match status" value="1"/>
</dbReference>
<evidence type="ECO:0000256" key="3">
    <source>
        <dbReference type="SAM" id="Phobius"/>
    </source>
</evidence>
<dbReference type="NCBIfam" id="TIGR00254">
    <property type="entry name" value="GGDEF"/>
    <property type="match status" value="1"/>
</dbReference>
<dbReference type="Gene3D" id="3.30.70.270">
    <property type="match status" value="1"/>
</dbReference>
<dbReference type="InterPro" id="IPR043128">
    <property type="entry name" value="Rev_trsase/Diguanyl_cyclase"/>
</dbReference>